<sequence>MGSTSDVSSTNTTNTNTVPNHNHPYFLHTSDSPGMNLVNSCFDGNGYGGWRKFILIALSVKNKVGFIDGTHSEPVHGSPDLKLWSRCNDMVISWLLNSLSKEIASSVIYAKIARDLWKEFEDKFGQSNGYHLQKKLNDLVQG</sequence>
<reference evidence="1" key="1">
    <citation type="journal article" date="2014" name="Nat. Commun.">
        <title>The tobacco genome sequence and its comparison with those of tomato and potato.</title>
        <authorList>
            <person name="Sierro N."/>
            <person name="Battey J.N."/>
            <person name="Ouadi S."/>
            <person name="Bakaher N."/>
            <person name="Bovet L."/>
            <person name="Willig A."/>
            <person name="Goepfert S."/>
            <person name="Peitsch M.C."/>
            <person name="Ivanov N.V."/>
        </authorList>
    </citation>
    <scope>NUCLEOTIDE SEQUENCE [LARGE SCALE GENOMIC DNA]</scope>
</reference>
<evidence type="ECO:0000313" key="1">
    <source>
        <dbReference type="Proteomes" id="UP000790787"/>
    </source>
</evidence>
<organism evidence="1 2">
    <name type="scientific">Nicotiana tabacum</name>
    <name type="common">Common tobacco</name>
    <dbReference type="NCBI Taxonomy" id="4097"/>
    <lineage>
        <taxon>Eukaryota</taxon>
        <taxon>Viridiplantae</taxon>
        <taxon>Streptophyta</taxon>
        <taxon>Embryophyta</taxon>
        <taxon>Tracheophyta</taxon>
        <taxon>Spermatophyta</taxon>
        <taxon>Magnoliopsida</taxon>
        <taxon>eudicotyledons</taxon>
        <taxon>Gunneridae</taxon>
        <taxon>Pentapetalae</taxon>
        <taxon>asterids</taxon>
        <taxon>lamiids</taxon>
        <taxon>Solanales</taxon>
        <taxon>Solanaceae</taxon>
        <taxon>Nicotianoideae</taxon>
        <taxon>Nicotianeae</taxon>
        <taxon>Nicotiana</taxon>
    </lineage>
</organism>
<gene>
    <name evidence="2" type="primary">LOC142169747</name>
</gene>
<dbReference type="Proteomes" id="UP000790787">
    <property type="component" value="Chromosome 15"/>
</dbReference>
<name>A0AC58SRZ1_TOBAC</name>
<evidence type="ECO:0000313" key="2">
    <source>
        <dbReference type="RefSeq" id="XP_075087754.1"/>
    </source>
</evidence>
<dbReference type="RefSeq" id="XP_075087754.1">
    <property type="nucleotide sequence ID" value="XM_075231653.1"/>
</dbReference>
<protein>
    <submittedName>
        <fullName evidence="2">Uncharacterized protein LOC142169747</fullName>
    </submittedName>
</protein>
<keyword evidence="1" id="KW-1185">Reference proteome</keyword>
<reference evidence="2" key="2">
    <citation type="submission" date="2025-08" db="UniProtKB">
        <authorList>
            <consortium name="RefSeq"/>
        </authorList>
    </citation>
    <scope>IDENTIFICATION</scope>
    <source>
        <tissue evidence="2">Leaf</tissue>
    </source>
</reference>
<proteinExistence type="predicted"/>
<accession>A0AC58SRZ1</accession>